<comment type="caution">
    <text evidence="2">The sequence shown here is derived from an EMBL/GenBank/DDBJ whole genome shotgun (WGS) entry which is preliminary data.</text>
</comment>
<gene>
    <name evidence="2" type="ORF">BBC27_05790</name>
</gene>
<dbReference type="SUPFAM" id="SSF103515">
    <property type="entry name" value="Autotransporter"/>
    <property type="match status" value="1"/>
</dbReference>
<name>A0A1B9C1Q7_9PROT</name>
<evidence type="ECO:0000313" key="3">
    <source>
        <dbReference type="Proteomes" id="UP000093129"/>
    </source>
</evidence>
<evidence type="ECO:0000313" key="2">
    <source>
        <dbReference type="EMBL" id="OCB03906.1"/>
    </source>
</evidence>
<dbReference type="AlphaFoldDB" id="A0A1B9C1Q7"/>
<evidence type="ECO:0008006" key="4">
    <source>
        <dbReference type="Google" id="ProtNLM"/>
    </source>
</evidence>
<dbReference type="EMBL" id="MASQ01000033">
    <property type="protein sequence ID" value="OCB03906.1"/>
    <property type="molecule type" value="Genomic_DNA"/>
</dbReference>
<accession>A0A1B9C1Q7</accession>
<proteinExistence type="predicted"/>
<dbReference type="RefSeq" id="WP_065412524.1">
    <property type="nucleotide sequence ID" value="NZ_MASQ01000033.1"/>
</dbReference>
<feature type="signal peptide" evidence="1">
    <location>
        <begin position="1"/>
        <end position="22"/>
    </location>
</feature>
<reference evidence="2 3" key="1">
    <citation type="submission" date="2016-07" db="EMBL/GenBank/DDBJ databases">
        <title>Draft genome of a psychrotolerant acidophile Acidithiobacillus ferrivorans strain YL15.</title>
        <authorList>
            <person name="Peng T."/>
            <person name="Ma L."/>
            <person name="Nan M."/>
            <person name="An N."/>
            <person name="Wang M."/>
            <person name="Qiu G."/>
            <person name="Zeng W."/>
        </authorList>
    </citation>
    <scope>NUCLEOTIDE SEQUENCE [LARGE SCALE GENOMIC DNA]</scope>
    <source>
        <strain evidence="2 3">YL15</strain>
    </source>
</reference>
<evidence type="ECO:0000256" key="1">
    <source>
        <dbReference type="SAM" id="SignalP"/>
    </source>
</evidence>
<dbReference type="InterPro" id="IPR036709">
    <property type="entry name" value="Autotransporte_beta_dom_sf"/>
</dbReference>
<protein>
    <recommendedName>
        <fullName evidence="4">Outer membrane protein beta-barrel domain-containing protein</fullName>
    </recommendedName>
</protein>
<dbReference type="Proteomes" id="UP000093129">
    <property type="component" value="Unassembled WGS sequence"/>
</dbReference>
<organism evidence="2 3">
    <name type="scientific">Acidithiobacillus ferrivorans</name>
    <dbReference type="NCBI Taxonomy" id="160808"/>
    <lineage>
        <taxon>Bacteria</taxon>
        <taxon>Pseudomonadati</taxon>
        <taxon>Pseudomonadota</taxon>
        <taxon>Acidithiobacillia</taxon>
        <taxon>Acidithiobacillales</taxon>
        <taxon>Acidithiobacillaceae</taxon>
        <taxon>Acidithiobacillus</taxon>
    </lineage>
</organism>
<feature type="chain" id="PRO_5008623016" description="Outer membrane protein beta-barrel domain-containing protein" evidence="1">
    <location>
        <begin position="23"/>
        <end position="194"/>
    </location>
</feature>
<keyword evidence="1" id="KW-0732">Signal</keyword>
<sequence>MKKQINAVAAAVLLIIPAVALAGPSVALGYSDIGLSGHSGRPGVQITAGNLYSNNVVASGGAEFARGYYGFHAELGKMISAGGVSFTPYVSMGFLSLNYSQQPQPFQQSILTSYALAGVNLNVPIGQNVALEFGGGYGHTLTTFSGSGGSVYKGKAEIGFEVAHNVTTNINVSYLHVPGASLTNYGAGISYHFS</sequence>